<dbReference type="EMBL" id="AP023287">
    <property type="protein sequence ID" value="BCI50765.1"/>
    <property type="molecule type" value="Genomic_DNA"/>
</dbReference>
<evidence type="ECO:0000313" key="2">
    <source>
        <dbReference type="EMBL" id="BCI50765.1"/>
    </source>
</evidence>
<feature type="region of interest" description="Disordered" evidence="1">
    <location>
        <begin position="1"/>
        <end position="21"/>
    </location>
</feature>
<protein>
    <submittedName>
        <fullName evidence="2">Uncharacterized protein</fullName>
    </submittedName>
</protein>
<dbReference type="AlphaFoldDB" id="A0A6S6NXN4"/>
<dbReference type="Proteomes" id="UP000515734">
    <property type="component" value="Chromosome"/>
</dbReference>
<sequence length="86" mass="9270">MGFLEAARRHGTGIDEPLPPFQKRAEAWVVVGVRVFGHRGDTTRARRRAARPSGVPSPPHMCIASDSTIKSSKLSTDSGEQTVATD</sequence>
<accession>A0A6S6NXN4</accession>
<proteinExistence type="predicted"/>
<gene>
    <name evidence="2" type="ORF">NIIDNTM18_00430</name>
</gene>
<evidence type="ECO:0000313" key="3">
    <source>
        <dbReference type="Proteomes" id="UP000515734"/>
    </source>
</evidence>
<feature type="compositionally biased region" description="Polar residues" evidence="1">
    <location>
        <begin position="65"/>
        <end position="86"/>
    </location>
</feature>
<evidence type="ECO:0000256" key="1">
    <source>
        <dbReference type="SAM" id="MobiDB-lite"/>
    </source>
</evidence>
<name>A0A6S6NXN4_9MYCO</name>
<feature type="region of interest" description="Disordered" evidence="1">
    <location>
        <begin position="42"/>
        <end position="86"/>
    </location>
</feature>
<organism evidence="2 3">
    <name type="scientific">Mycolicibacterium litorale</name>
    <dbReference type="NCBI Taxonomy" id="758802"/>
    <lineage>
        <taxon>Bacteria</taxon>
        <taxon>Bacillati</taxon>
        <taxon>Actinomycetota</taxon>
        <taxon>Actinomycetes</taxon>
        <taxon>Mycobacteriales</taxon>
        <taxon>Mycobacteriaceae</taxon>
        <taxon>Mycolicibacterium</taxon>
    </lineage>
</organism>
<reference evidence="2 3" key="1">
    <citation type="submission" date="2020-07" db="EMBL/GenBank/DDBJ databases">
        <title>Complete genome sequence of Mycolicibacterium litorale like strain isolated from cardiac implantable electronic device infection.</title>
        <authorList>
            <person name="Fukano H."/>
            <person name="Miyama H."/>
            <person name="Hoshino Y."/>
        </authorList>
    </citation>
    <scope>NUCLEOTIDE SEQUENCE [LARGE SCALE GENOMIC DNA]</scope>
    <source>
        <strain evidence="2 3">NIIDNTM18</strain>
    </source>
</reference>